<dbReference type="PANTHER" id="PTHR24567">
    <property type="entry name" value="CRP FAMILY TRANSCRIPTIONAL REGULATORY PROTEIN"/>
    <property type="match status" value="1"/>
</dbReference>
<dbReference type="PROSITE" id="PS50042">
    <property type="entry name" value="CNMP_BINDING_3"/>
    <property type="match status" value="1"/>
</dbReference>
<dbReference type="OrthoDB" id="5506583at2"/>
<dbReference type="CDD" id="cd00038">
    <property type="entry name" value="CAP_ED"/>
    <property type="match status" value="1"/>
</dbReference>
<dbReference type="STRING" id="177437.HRM2_35320"/>
<dbReference type="HOGENOM" id="CLU_075053_15_2_7"/>
<dbReference type="InterPro" id="IPR014710">
    <property type="entry name" value="RmlC-like_jellyroll"/>
</dbReference>
<dbReference type="Gene3D" id="2.60.120.10">
    <property type="entry name" value="Jelly Rolls"/>
    <property type="match status" value="1"/>
</dbReference>
<dbReference type="InterPro" id="IPR050397">
    <property type="entry name" value="Env_Response_Regulators"/>
</dbReference>
<gene>
    <name evidence="2" type="ordered locus">HRM2_35320</name>
</gene>
<feature type="domain" description="Cyclic nucleotide-binding" evidence="1">
    <location>
        <begin position="12"/>
        <end position="115"/>
    </location>
</feature>
<proteinExistence type="predicted"/>
<keyword evidence="3" id="KW-1185">Reference proteome</keyword>
<dbReference type="Pfam" id="PF00027">
    <property type="entry name" value="cNMP_binding"/>
    <property type="match status" value="1"/>
</dbReference>
<dbReference type="GO" id="GO:0005829">
    <property type="term" value="C:cytosol"/>
    <property type="evidence" value="ECO:0007669"/>
    <property type="project" value="TreeGrafter"/>
</dbReference>
<dbReference type="GO" id="GO:0003700">
    <property type="term" value="F:DNA-binding transcription factor activity"/>
    <property type="evidence" value="ECO:0007669"/>
    <property type="project" value="TreeGrafter"/>
</dbReference>
<dbReference type="SMART" id="SM00100">
    <property type="entry name" value="cNMP"/>
    <property type="match status" value="1"/>
</dbReference>
<evidence type="ECO:0000259" key="1">
    <source>
        <dbReference type="PROSITE" id="PS50042"/>
    </source>
</evidence>
<protein>
    <submittedName>
        <fullName evidence="2">Cyclic nucleotide-binding protein</fullName>
    </submittedName>
</protein>
<evidence type="ECO:0000313" key="3">
    <source>
        <dbReference type="Proteomes" id="UP000000442"/>
    </source>
</evidence>
<dbReference type="InterPro" id="IPR018490">
    <property type="entry name" value="cNMP-bd_dom_sf"/>
</dbReference>
<dbReference type="Proteomes" id="UP000000442">
    <property type="component" value="Chromosome"/>
</dbReference>
<dbReference type="EMBL" id="CP001087">
    <property type="protein sequence ID" value="ACN16597.1"/>
    <property type="molecule type" value="Genomic_DNA"/>
</dbReference>
<dbReference type="InterPro" id="IPR000595">
    <property type="entry name" value="cNMP-bd_dom"/>
</dbReference>
<accession>C0Q992</accession>
<dbReference type="RefSeq" id="WP_015905347.1">
    <property type="nucleotide sequence ID" value="NC_012108.1"/>
</dbReference>
<dbReference type="AlphaFoldDB" id="C0Q992"/>
<dbReference type="KEGG" id="dat:HRM2_35320"/>
<dbReference type="PANTHER" id="PTHR24567:SF26">
    <property type="entry name" value="REGULATORY PROTEIN YEIL"/>
    <property type="match status" value="1"/>
</dbReference>
<organism evidence="2 3">
    <name type="scientific">Desulforapulum autotrophicum (strain ATCC 43914 / DSM 3382 / VKM B-1955 / HRM2)</name>
    <name type="common">Desulfobacterium autotrophicum</name>
    <dbReference type="NCBI Taxonomy" id="177437"/>
    <lineage>
        <taxon>Bacteria</taxon>
        <taxon>Pseudomonadati</taxon>
        <taxon>Thermodesulfobacteriota</taxon>
        <taxon>Desulfobacteria</taxon>
        <taxon>Desulfobacterales</taxon>
        <taxon>Desulfobacteraceae</taxon>
        <taxon>Desulforapulum</taxon>
    </lineage>
</organism>
<name>C0Q992_DESAH</name>
<dbReference type="SUPFAM" id="SSF51206">
    <property type="entry name" value="cAMP-binding domain-like"/>
    <property type="match status" value="1"/>
</dbReference>
<evidence type="ECO:0000313" key="2">
    <source>
        <dbReference type="EMBL" id="ACN16597.1"/>
    </source>
</evidence>
<sequence>MVTRDELRKNIILEYLTDEMLDELSIITIVIKAKKGTVIYTEGDSAQNVYMLKSGKVLLEQKISPTISVMVNSIDPGESFGWAFLLDKGSNALTATCNEDCEIYMINRDVVLDLMDKDQSLGFMMMKQLSAVLKRRLDQRTIQFLNSVKSHPDIKGLEEC</sequence>
<dbReference type="eggNOG" id="COG0664">
    <property type="taxonomic scope" value="Bacteria"/>
</dbReference>
<reference evidence="2 3" key="1">
    <citation type="journal article" date="2009" name="Environ. Microbiol.">
        <title>Genome sequence of Desulfobacterium autotrophicum HRM2, a marine sulfate reducer oxidizing organic carbon completely to carbon dioxide.</title>
        <authorList>
            <person name="Strittmatter A.W."/>
            <person name="Liesegang H."/>
            <person name="Rabus R."/>
            <person name="Decker I."/>
            <person name="Amann J."/>
            <person name="Andres S."/>
            <person name="Henne A."/>
            <person name="Fricke W.F."/>
            <person name="Martinez-Arias R."/>
            <person name="Bartels D."/>
            <person name="Goesmann A."/>
            <person name="Krause L."/>
            <person name="Puehler A."/>
            <person name="Klenk H.P."/>
            <person name="Richter M."/>
            <person name="Schuler M."/>
            <person name="Gloeckner F.O."/>
            <person name="Meyerdierks A."/>
            <person name="Gottschalk G."/>
            <person name="Amann R."/>
        </authorList>
    </citation>
    <scope>NUCLEOTIDE SEQUENCE [LARGE SCALE GENOMIC DNA]</scope>
    <source>
        <strain evidence="3">ATCC 43914 / DSM 3382 / HRM2</strain>
    </source>
</reference>